<keyword evidence="5" id="KW-1185">Reference proteome</keyword>
<evidence type="ECO:0000256" key="2">
    <source>
        <dbReference type="ARBA" id="ARBA00022737"/>
    </source>
</evidence>
<evidence type="ECO:0000256" key="1">
    <source>
        <dbReference type="ARBA" id="ARBA00022614"/>
    </source>
</evidence>
<reference evidence="4 5" key="1">
    <citation type="submission" date="2024-06" db="EMBL/GenBank/DDBJ databases">
        <authorList>
            <person name="Kaempfer P."/>
            <person name="Viver T."/>
        </authorList>
    </citation>
    <scope>NUCLEOTIDE SEQUENCE [LARGE SCALE GENOMIC DNA]</scope>
    <source>
        <strain evidence="4 5">ST-37</strain>
    </source>
</reference>
<accession>A0ABW8Y0Q1</accession>
<evidence type="ECO:0000313" key="5">
    <source>
        <dbReference type="Proteomes" id="UP001629058"/>
    </source>
</evidence>
<keyword evidence="2" id="KW-0677">Repeat</keyword>
<sequence length="223" mass="25714">MKNIFSIIYLLGMCAFVHSQNVYYMPPAKEEKPVEKKITSFSSLEKALQYNHPEHVITLDFAYTDVKVIPKEIGKFKNLENLNLSRRRLTRLPNDIGKLTKMKRLFLSGNNFTSFPSGITNMKDLYELSIDFTQIKALPKDIKNLKNLQILNLISAGLTELPEEFGELKKLEYLSLGGNNIKKFPDSFYKLNLKMLTFSKAYLSESEKAKIIKAFPNCRILFE</sequence>
<dbReference type="SUPFAM" id="SSF52058">
    <property type="entry name" value="L domain-like"/>
    <property type="match status" value="1"/>
</dbReference>
<dbReference type="InterPro" id="IPR003591">
    <property type="entry name" value="Leu-rich_rpt_typical-subtyp"/>
</dbReference>
<dbReference type="EMBL" id="JBELPY010000001">
    <property type="protein sequence ID" value="MFL9833137.1"/>
    <property type="molecule type" value="Genomic_DNA"/>
</dbReference>
<dbReference type="InterPro" id="IPR001611">
    <property type="entry name" value="Leu-rich_rpt"/>
</dbReference>
<feature type="domain" description="Disease resistance R13L4/SHOC-2-like LRR" evidence="3">
    <location>
        <begin position="59"/>
        <end position="130"/>
    </location>
</feature>
<dbReference type="PANTHER" id="PTHR48051:SF1">
    <property type="entry name" value="RAS SUPPRESSOR PROTEIN 1"/>
    <property type="match status" value="1"/>
</dbReference>
<dbReference type="Gene3D" id="3.80.10.10">
    <property type="entry name" value="Ribonuclease Inhibitor"/>
    <property type="match status" value="1"/>
</dbReference>
<dbReference type="InterPro" id="IPR032675">
    <property type="entry name" value="LRR_dom_sf"/>
</dbReference>
<evidence type="ECO:0000313" key="4">
    <source>
        <dbReference type="EMBL" id="MFL9833137.1"/>
    </source>
</evidence>
<dbReference type="Pfam" id="PF13855">
    <property type="entry name" value="LRR_8"/>
    <property type="match status" value="1"/>
</dbReference>
<organism evidence="4 5">
    <name type="scientific">Chryseobacterium terrae</name>
    <dbReference type="NCBI Taxonomy" id="3163299"/>
    <lineage>
        <taxon>Bacteria</taxon>
        <taxon>Pseudomonadati</taxon>
        <taxon>Bacteroidota</taxon>
        <taxon>Flavobacteriia</taxon>
        <taxon>Flavobacteriales</taxon>
        <taxon>Weeksellaceae</taxon>
        <taxon>Chryseobacterium group</taxon>
        <taxon>Chryseobacterium</taxon>
    </lineage>
</organism>
<proteinExistence type="predicted"/>
<dbReference type="PANTHER" id="PTHR48051">
    <property type="match status" value="1"/>
</dbReference>
<evidence type="ECO:0000259" key="3">
    <source>
        <dbReference type="Pfam" id="PF23598"/>
    </source>
</evidence>
<dbReference type="Proteomes" id="UP001629058">
    <property type="component" value="Unassembled WGS sequence"/>
</dbReference>
<dbReference type="RefSeq" id="WP_408087672.1">
    <property type="nucleotide sequence ID" value="NZ_JBELPY010000001.1"/>
</dbReference>
<dbReference type="InterPro" id="IPR055414">
    <property type="entry name" value="LRR_R13L4/SHOC2-like"/>
</dbReference>
<keyword evidence="1" id="KW-0433">Leucine-rich repeat</keyword>
<dbReference type="SMART" id="SM00369">
    <property type="entry name" value="LRR_TYP"/>
    <property type="match status" value="4"/>
</dbReference>
<gene>
    <name evidence="4" type="ORF">ABS765_03730</name>
</gene>
<name>A0ABW8Y0Q1_9FLAO</name>
<dbReference type="Pfam" id="PF23598">
    <property type="entry name" value="LRR_14"/>
    <property type="match status" value="1"/>
</dbReference>
<dbReference type="PROSITE" id="PS51450">
    <property type="entry name" value="LRR"/>
    <property type="match status" value="1"/>
</dbReference>
<comment type="caution">
    <text evidence="4">The sequence shown here is derived from an EMBL/GenBank/DDBJ whole genome shotgun (WGS) entry which is preliminary data.</text>
</comment>
<dbReference type="InterPro" id="IPR050216">
    <property type="entry name" value="LRR_domain-containing"/>
</dbReference>
<protein>
    <submittedName>
        <fullName evidence="4">Leucine-rich repeat domain-containing protein</fullName>
    </submittedName>
</protein>